<protein>
    <recommendedName>
        <fullName evidence="4">Extracellular membrane protein CFEM domain-containing protein</fullName>
    </recommendedName>
</protein>
<accession>A0A8H4B985</accession>
<sequence length="91" mass="9435">MKHPTTLAASLFLMISSISSAMAATCSLDQNNACVLFVAPGGNLCTSTACQQENNVGACSTSVQQKCDQFLLAGGVNCAYVADDPYFTCQA</sequence>
<feature type="signal peptide" evidence="1">
    <location>
        <begin position="1"/>
        <end position="23"/>
    </location>
</feature>
<evidence type="ECO:0000256" key="1">
    <source>
        <dbReference type="SAM" id="SignalP"/>
    </source>
</evidence>
<reference evidence="2 3" key="1">
    <citation type="submission" date="2019-09" db="EMBL/GenBank/DDBJ databases">
        <authorList>
            <consortium name="DOE Joint Genome Institute"/>
            <person name="Mondo S.J."/>
            <person name="Navarro-Mendoza M.I."/>
            <person name="Perez-Arques C."/>
            <person name="Panchal S."/>
            <person name="Nicolas F.E."/>
            <person name="Ganguly P."/>
            <person name="Pangilinan J."/>
            <person name="Grigoriev I."/>
            <person name="Heitman J."/>
            <person name="Sanya K."/>
            <person name="Garre V."/>
        </authorList>
    </citation>
    <scope>NUCLEOTIDE SEQUENCE [LARGE SCALE GENOMIC DNA]</scope>
    <source>
        <strain evidence="2 3">MU402</strain>
    </source>
</reference>
<keyword evidence="1" id="KW-0732">Signal</keyword>
<proteinExistence type="predicted"/>
<name>A0A8H4B985_MUCCL</name>
<organism evidence="2 3">
    <name type="scientific">Mucor circinelloides f. lusitanicus</name>
    <name type="common">Mucor racemosus var. lusitanicus</name>
    <dbReference type="NCBI Taxonomy" id="29924"/>
    <lineage>
        <taxon>Eukaryota</taxon>
        <taxon>Fungi</taxon>
        <taxon>Fungi incertae sedis</taxon>
        <taxon>Mucoromycota</taxon>
        <taxon>Mucoromycotina</taxon>
        <taxon>Mucoromycetes</taxon>
        <taxon>Mucorales</taxon>
        <taxon>Mucorineae</taxon>
        <taxon>Mucoraceae</taxon>
        <taxon>Mucor</taxon>
    </lineage>
</organism>
<dbReference type="Proteomes" id="UP000469890">
    <property type="component" value="Unassembled WGS sequence"/>
</dbReference>
<comment type="caution">
    <text evidence="2">The sequence shown here is derived from an EMBL/GenBank/DDBJ whole genome shotgun (WGS) entry which is preliminary data.</text>
</comment>
<evidence type="ECO:0008006" key="4">
    <source>
        <dbReference type="Google" id="ProtNLM"/>
    </source>
</evidence>
<dbReference type="EMBL" id="JAAECE010000009">
    <property type="protein sequence ID" value="KAF1797695.1"/>
    <property type="molecule type" value="Genomic_DNA"/>
</dbReference>
<feature type="chain" id="PRO_5034301721" description="Extracellular membrane protein CFEM domain-containing protein" evidence="1">
    <location>
        <begin position="24"/>
        <end position="91"/>
    </location>
</feature>
<gene>
    <name evidence="2" type="ORF">FB192DRAFT_1401166</name>
</gene>
<evidence type="ECO:0000313" key="2">
    <source>
        <dbReference type="EMBL" id="KAF1797695.1"/>
    </source>
</evidence>
<dbReference type="AlphaFoldDB" id="A0A8H4B985"/>
<evidence type="ECO:0000313" key="3">
    <source>
        <dbReference type="Proteomes" id="UP000469890"/>
    </source>
</evidence>